<accession>A0A326RZJ8</accession>
<evidence type="ECO:0000313" key="3">
    <source>
        <dbReference type="Proteomes" id="UP000248917"/>
    </source>
</evidence>
<dbReference type="OrthoDB" id="821231at2"/>
<name>A0A326RZJ8_9BACT</name>
<keyword evidence="1" id="KW-1133">Transmembrane helix</keyword>
<dbReference type="InterPro" id="IPR011990">
    <property type="entry name" value="TPR-like_helical_dom_sf"/>
</dbReference>
<gene>
    <name evidence="2" type="ORF">CLV31_105182</name>
</gene>
<evidence type="ECO:0000313" key="2">
    <source>
        <dbReference type="EMBL" id="PZV83956.1"/>
    </source>
</evidence>
<keyword evidence="1" id="KW-0812">Transmembrane</keyword>
<dbReference type="Gene3D" id="1.25.40.10">
    <property type="entry name" value="Tetratricopeptide repeat domain"/>
    <property type="match status" value="1"/>
</dbReference>
<evidence type="ECO:0000256" key="1">
    <source>
        <dbReference type="SAM" id="Phobius"/>
    </source>
</evidence>
<protein>
    <recommendedName>
        <fullName evidence="4">Tetratricopeptide repeat protein</fullName>
    </recommendedName>
</protein>
<proteinExistence type="predicted"/>
<comment type="caution">
    <text evidence="2">The sequence shown here is derived from an EMBL/GenBank/DDBJ whole genome shotgun (WGS) entry which is preliminary data.</text>
</comment>
<sequence>MDQEELINAYLEGTLSPEDQELFEKLLEEQPEYKKLLEEHKKVKIAVTLQERNDLKAILKEIDQEEKDRQKPSSPVKSWLFSGIAACLIVITGFFLWINLSMNPGEKLFKSYYETYPNLVAPTVRGDQESTLKSDAFLAFDNGDFENAASLFDRLQNEAGGDYAAFYSGICQLELGRPEKAIPLFQKVNENASQPDKITAIWFEALGYFLLNKLPEGKSLMTKVAASPGHPLQNRAQEILEKLK</sequence>
<dbReference type="AlphaFoldDB" id="A0A326RZJ8"/>
<dbReference type="SUPFAM" id="SSF48452">
    <property type="entry name" value="TPR-like"/>
    <property type="match status" value="1"/>
</dbReference>
<organism evidence="2 3">
    <name type="scientific">Algoriphagus aquaeductus</name>
    <dbReference type="NCBI Taxonomy" id="475299"/>
    <lineage>
        <taxon>Bacteria</taxon>
        <taxon>Pseudomonadati</taxon>
        <taxon>Bacteroidota</taxon>
        <taxon>Cytophagia</taxon>
        <taxon>Cytophagales</taxon>
        <taxon>Cyclobacteriaceae</taxon>
        <taxon>Algoriphagus</taxon>
    </lineage>
</organism>
<evidence type="ECO:0008006" key="4">
    <source>
        <dbReference type="Google" id="ProtNLM"/>
    </source>
</evidence>
<dbReference type="Proteomes" id="UP000248917">
    <property type="component" value="Unassembled WGS sequence"/>
</dbReference>
<keyword evidence="1" id="KW-0472">Membrane</keyword>
<dbReference type="RefSeq" id="WP_111392560.1">
    <property type="nucleotide sequence ID" value="NZ_QKTX01000005.1"/>
</dbReference>
<keyword evidence="3" id="KW-1185">Reference proteome</keyword>
<feature type="transmembrane region" description="Helical" evidence="1">
    <location>
        <begin position="79"/>
        <end position="100"/>
    </location>
</feature>
<reference evidence="2 3" key="1">
    <citation type="submission" date="2018-06" db="EMBL/GenBank/DDBJ databases">
        <title>Genomic Encyclopedia of Archaeal and Bacterial Type Strains, Phase II (KMG-II): from individual species to whole genera.</title>
        <authorList>
            <person name="Goeker M."/>
        </authorList>
    </citation>
    <scope>NUCLEOTIDE SEQUENCE [LARGE SCALE GENOMIC DNA]</scope>
    <source>
        <strain evidence="2 3">T4</strain>
    </source>
</reference>
<dbReference type="EMBL" id="QKTX01000005">
    <property type="protein sequence ID" value="PZV83956.1"/>
    <property type="molecule type" value="Genomic_DNA"/>
</dbReference>